<evidence type="ECO:0000256" key="8">
    <source>
        <dbReference type="ARBA" id="ARBA00022833"/>
    </source>
</evidence>
<dbReference type="Proteomes" id="UP000070578">
    <property type="component" value="Unassembled WGS sequence"/>
</dbReference>
<keyword evidence="5" id="KW-0479">Metal-binding</keyword>
<dbReference type="InterPro" id="IPR014430">
    <property type="entry name" value="Scs7"/>
</dbReference>
<keyword evidence="10" id="KW-0560">Oxidoreductase</keyword>
<keyword evidence="6" id="KW-0256">Endoplasmic reticulum</keyword>
<dbReference type="GO" id="GO:0080132">
    <property type="term" value="F:fatty acid 2-hydroxylase activity"/>
    <property type="evidence" value="ECO:0007669"/>
    <property type="project" value="InterPro"/>
</dbReference>
<dbReference type="GO" id="GO:0016020">
    <property type="term" value="C:membrane"/>
    <property type="evidence" value="ECO:0007669"/>
    <property type="project" value="InterPro"/>
</dbReference>
<evidence type="ECO:0000259" key="15">
    <source>
        <dbReference type="Pfam" id="PF04116"/>
    </source>
</evidence>
<dbReference type="Pfam" id="PF04116">
    <property type="entry name" value="FA_hydroxylase"/>
    <property type="match status" value="1"/>
</dbReference>
<dbReference type="EMBL" id="LSLI01000105">
    <property type="protein sequence ID" value="KXS31037.1"/>
    <property type="molecule type" value="Genomic_DNA"/>
</dbReference>
<evidence type="ECO:0000313" key="17">
    <source>
        <dbReference type="Proteomes" id="UP000070578"/>
    </source>
</evidence>
<evidence type="ECO:0000256" key="9">
    <source>
        <dbReference type="ARBA" id="ARBA00022989"/>
    </source>
</evidence>
<protein>
    <recommendedName>
        <fullName evidence="15">Fatty acid hydroxylase domain-containing protein</fullName>
    </recommendedName>
</protein>
<keyword evidence="4 14" id="KW-0812">Transmembrane</keyword>
<evidence type="ECO:0000256" key="4">
    <source>
        <dbReference type="ARBA" id="ARBA00022692"/>
    </source>
</evidence>
<feature type="transmembrane region" description="Helical" evidence="14">
    <location>
        <begin position="85"/>
        <end position="106"/>
    </location>
</feature>
<evidence type="ECO:0000256" key="13">
    <source>
        <dbReference type="ARBA" id="ARBA00023160"/>
    </source>
</evidence>
<evidence type="ECO:0000256" key="11">
    <source>
        <dbReference type="ARBA" id="ARBA00023098"/>
    </source>
</evidence>
<dbReference type="PANTHER" id="PTHR12863">
    <property type="entry name" value="FATTY ACID HYDROXYLASE"/>
    <property type="match status" value="1"/>
</dbReference>
<gene>
    <name evidence="16" type="ORF">AWT59_2836</name>
</gene>
<proteinExistence type="predicted"/>
<evidence type="ECO:0000256" key="12">
    <source>
        <dbReference type="ARBA" id="ARBA00023136"/>
    </source>
</evidence>
<keyword evidence="11" id="KW-0443">Lipid metabolism</keyword>
<keyword evidence="3" id="KW-0444">Lipid biosynthesis</keyword>
<organism evidence="16 17">
    <name type="scientific">Candidatus Gallionella acididurans</name>
    <dbReference type="NCBI Taxonomy" id="1796491"/>
    <lineage>
        <taxon>Bacteria</taxon>
        <taxon>Pseudomonadati</taxon>
        <taxon>Pseudomonadota</taxon>
        <taxon>Betaproteobacteria</taxon>
        <taxon>Nitrosomonadales</taxon>
        <taxon>Gallionellaceae</taxon>
        <taxon>Gallionella</taxon>
    </lineage>
</organism>
<evidence type="ECO:0000256" key="2">
    <source>
        <dbReference type="ARBA" id="ARBA00004477"/>
    </source>
</evidence>
<sequence>MQIFKLEHSKAAYRADLALYCIMVVVLAAFLLMDGPREQRVEIVAFALAGLVSWPAIEYALHRFILHDLQPFKSWHEAHHRRPKAIIFTPTILSAALIAVLVFLPALLATDLWRACALSLGVLAGYLSYTVTHHAVHHSHADNTWLKKRKRWHALHHRRIEHPGYYGVTSAFLDQLFGSIRREDTLKTADRDPNVY</sequence>
<dbReference type="InterPro" id="IPR006694">
    <property type="entry name" value="Fatty_acid_hydroxylase"/>
</dbReference>
<feature type="transmembrane region" description="Helical" evidence="14">
    <location>
        <begin position="112"/>
        <end position="129"/>
    </location>
</feature>
<reference evidence="16 17" key="2">
    <citation type="submission" date="2016-03" db="EMBL/GenBank/DDBJ databases">
        <title>New uncultured bacterium of the family Gallionellaceae from acid mine drainage: description and reconstruction of genome based on metagenomic analysis of microbial community.</title>
        <authorList>
            <person name="Kadnikov V."/>
            <person name="Ivasenko D."/>
            <person name="Beletsky A."/>
            <person name="Mardanov A."/>
            <person name="Danilova E."/>
            <person name="Pimenov N."/>
            <person name="Karnachuk O."/>
            <person name="Ravin N."/>
        </authorList>
    </citation>
    <scope>NUCLEOTIDE SEQUENCE [LARGE SCALE GENOMIC DNA]</scope>
    <source>
        <strain evidence="16">ShG14-8</strain>
    </source>
</reference>
<evidence type="ECO:0000256" key="7">
    <source>
        <dbReference type="ARBA" id="ARBA00022832"/>
    </source>
</evidence>
<keyword evidence="12 14" id="KW-0472">Membrane</keyword>
<keyword evidence="7" id="KW-0276">Fatty acid metabolism</keyword>
<reference evidence="16 17" key="1">
    <citation type="submission" date="2016-02" db="EMBL/GenBank/DDBJ databases">
        <authorList>
            <person name="Wen L."/>
            <person name="He K."/>
            <person name="Yang H."/>
        </authorList>
    </citation>
    <scope>NUCLEOTIDE SEQUENCE [LARGE SCALE GENOMIC DNA]</scope>
    <source>
        <strain evidence="16">ShG14-8</strain>
    </source>
</reference>
<keyword evidence="13" id="KW-0275">Fatty acid biosynthesis</keyword>
<feature type="transmembrane region" description="Helical" evidence="14">
    <location>
        <begin position="12"/>
        <end position="31"/>
    </location>
</feature>
<dbReference type="AlphaFoldDB" id="A0A139BPV1"/>
<dbReference type="GO" id="GO:0006633">
    <property type="term" value="P:fatty acid biosynthetic process"/>
    <property type="evidence" value="ECO:0007669"/>
    <property type="project" value="UniProtKB-KW"/>
</dbReference>
<evidence type="ECO:0000256" key="5">
    <source>
        <dbReference type="ARBA" id="ARBA00022723"/>
    </source>
</evidence>
<evidence type="ECO:0000256" key="10">
    <source>
        <dbReference type="ARBA" id="ARBA00023002"/>
    </source>
</evidence>
<comment type="caution">
    <text evidence="16">The sequence shown here is derived from an EMBL/GenBank/DDBJ whole genome shotgun (WGS) entry which is preliminary data.</text>
</comment>
<feature type="transmembrane region" description="Helical" evidence="14">
    <location>
        <begin position="43"/>
        <end position="65"/>
    </location>
</feature>
<evidence type="ECO:0000256" key="3">
    <source>
        <dbReference type="ARBA" id="ARBA00022516"/>
    </source>
</evidence>
<dbReference type="GO" id="GO:0005506">
    <property type="term" value="F:iron ion binding"/>
    <property type="evidence" value="ECO:0007669"/>
    <property type="project" value="InterPro"/>
</dbReference>
<keyword evidence="9 14" id="KW-1133">Transmembrane helix</keyword>
<dbReference type="PANTHER" id="PTHR12863:SF1">
    <property type="entry name" value="FATTY ACID 2-HYDROXYLASE"/>
    <property type="match status" value="1"/>
</dbReference>
<evidence type="ECO:0000256" key="6">
    <source>
        <dbReference type="ARBA" id="ARBA00022824"/>
    </source>
</evidence>
<comment type="subcellular location">
    <subcellularLocation>
        <location evidence="2">Endoplasmic reticulum membrane</location>
        <topology evidence="2">Multi-pass membrane protein</topology>
    </subcellularLocation>
</comment>
<keyword evidence="8" id="KW-0862">Zinc</keyword>
<evidence type="ECO:0000313" key="16">
    <source>
        <dbReference type="EMBL" id="KXS31037.1"/>
    </source>
</evidence>
<feature type="domain" description="Fatty acid hydroxylase" evidence="15">
    <location>
        <begin position="48"/>
        <end position="179"/>
    </location>
</feature>
<accession>A0A139BPV1</accession>
<name>A0A139BPV1_9PROT</name>
<evidence type="ECO:0000256" key="14">
    <source>
        <dbReference type="SAM" id="Phobius"/>
    </source>
</evidence>
<evidence type="ECO:0000256" key="1">
    <source>
        <dbReference type="ARBA" id="ARBA00001947"/>
    </source>
</evidence>
<comment type="cofactor">
    <cofactor evidence="1">
        <name>Zn(2+)</name>
        <dbReference type="ChEBI" id="CHEBI:29105"/>
    </cofactor>
</comment>